<dbReference type="Proteomes" id="UP000267019">
    <property type="component" value="Unassembled WGS sequence"/>
</dbReference>
<dbReference type="InterPro" id="IPR022765">
    <property type="entry name" value="Dna2/Cas4_DUF83"/>
</dbReference>
<keyword evidence="1 9" id="KW-0540">Nuclease</keyword>
<protein>
    <recommendedName>
        <fullName evidence="9">CRISPR-associated exonuclease Cas4</fullName>
        <ecNumber evidence="9">3.1.12.1</ecNumber>
    </recommendedName>
</protein>
<comment type="cofactor">
    <cofactor evidence="9">
        <name>Mg(2+)</name>
        <dbReference type="ChEBI" id="CHEBI:18420"/>
    </cofactor>
    <cofactor evidence="9">
        <name>Mn(2+)</name>
        <dbReference type="ChEBI" id="CHEBI:29035"/>
    </cofactor>
    <text evidence="9">Mg(2+) or Mn(2+) required for ssDNA cleavage activity.</text>
</comment>
<keyword evidence="7 9" id="KW-0051">Antiviral defense</keyword>
<feature type="domain" description="DUF83" evidence="10">
    <location>
        <begin position="23"/>
        <end position="174"/>
    </location>
</feature>
<evidence type="ECO:0000256" key="4">
    <source>
        <dbReference type="ARBA" id="ARBA00022839"/>
    </source>
</evidence>
<gene>
    <name evidence="11" type="ORF">C7438_0690</name>
</gene>
<keyword evidence="12" id="KW-1185">Reference proteome</keyword>
<comment type="function">
    <text evidence="9">CRISPR (clustered regularly interspaced short palindromic repeat) is an adaptive immune system that provides protection against mobile genetic elements (viruses, transposable elements and conjugative plasmids). CRISPR clusters contain sequences complementary to antecedent mobile elements and target invading nucleic acids. CRISPR clusters are transcribed and processed into CRISPR RNA (crRNA).</text>
</comment>
<dbReference type="Pfam" id="PF01930">
    <property type="entry name" value="Cas_Cas4"/>
    <property type="match status" value="1"/>
</dbReference>
<keyword evidence="6 9" id="KW-0411">Iron-sulfur</keyword>
<dbReference type="NCBIfam" id="TIGR00372">
    <property type="entry name" value="cas4"/>
    <property type="match status" value="1"/>
</dbReference>
<comment type="cofactor">
    <cofactor evidence="9">
        <name>iron-sulfur cluster</name>
        <dbReference type="ChEBI" id="CHEBI:30408"/>
    </cofactor>
</comment>
<organism evidence="11 12">
    <name type="scientific">Brockia lithotrophica</name>
    <dbReference type="NCBI Taxonomy" id="933949"/>
    <lineage>
        <taxon>Bacteria</taxon>
        <taxon>Bacillati</taxon>
        <taxon>Bacillota</taxon>
        <taxon>Bacilli</taxon>
        <taxon>Bacillales</taxon>
        <taxon>Bacillales Family X. Incertae Sedis</taxon>
        <taxon>Brockia</taxon>
    </lineage>
</organism>
<evidence type="ECO:0000313" key="12">
    <source>
        <dbReference type="Proteomes" id="UP000267019"/>
    </source>
</evidence>
<dbReference type="GO" id="GO:0046872">
    <property type="term" value="F:metal ion binding"/>
    <property type="evidence" value="ECO:0007669"/>
    <property type="project" value="UniProtKB-KW"/>
</dbReference>
<evidence type="ECO:0000256" key="2">
    <source>
        <dbReference type="ARBA" id="ARBA00022723"/>
    </source>
</evidence>
<evidence type="ECO:0000259" key="10">
    <source>
        <dbReference type="Pfam" id="PF01930"/>
    </source>
</evidence>
<reference evidence="11 12" key="1">
    <citation type="submission" date="2018-10" db="EMBL/GenBank/DDBJ databases">
        <title>Genomic Encyclopedia of Type Strains, Phase IV (KMG-IV): sequencing the most valuable type-strain genomes for metagenomic binning, comparative biology and taxonomic classification.</title>
        <authorList>
            <person name="Goeker M."/>
        </authorList>
    </citation>
    <scope>NUCLEOTIDE SEQUENCE [LARGE SCALE GENOMIC DNA]</scope>
    <source>
        <strain evidence="11 12">DSM 22653</strain>
    </source>
</reference>
<accession>A0A660L742</accession>
<dbReference type="InterPro" id="IPR011604">
    <property type="entry name" value="PDDEXK-like_dom_sf"/>
</dbReference>
<keyword evidence="8 9" id="KW-0464">Manganese</keyword>
<dbReference type="RefSeq" id="WP_211322041.1">
    <property type="nucleotide sequence ID" value="NZ_RBIJ01000001.1"/>
</dbReference>
<keyword evidence="3 9" id="KW-0378">Hydrolase</keyword>
<dbReference type="InterPro" id="IPR013343">
    <property type="entry name" value="CRISPR-assoc_prot_Cas4"/>
</dbReference>
<evidence type="ECO:0000256" key="1">
    <source>
        <dbReference type="ARBA" id="ARBA00022722"/>
    </source>
</evidence>
<dbReference type="AlphaFoldDB" id="A0A660L742"/>
<evidence type="ECO:0000256" key="3">
    <source>
        <dbReference type="ARBA" id="ARBA00022801"/>
    </source>
</evidence>
<keyword evidence="5 9" id="KW-0408">Iron</keyword>
<sequence>MDPILSNNDSEYKWKEEDLVNIRAIQHYAYCKRQFALIYLENIWLDNVYTLRGKHLHENVDIPRGIVRENLGVEFSLPVWSERLGLIGVADIVEFLPDGTPYPVDYKPGPLPSRYADELQLCSIVLCLEEMFNKSVNKGALYYNKSRRRVEIICIDKHFSEIKKIIKEIRDLFKNLIYRLL</sequence>
<comment type="similarity">
    <text evidence="9">Belongs to the CRISPR-associated exonuclease Cas4 family.</text>
</comment>
<dbReference type="EC" id="3.1.12.1" evidence="9"/>
<evidence type="ECO:0000256" key="7">
    <source>
        <dbReference type="ARBA" id="ARBA00023118"/>
    </source>
</evidence>
<dbReference type="GO" id="GO:0004527">
    <property type="term" value="F:exonuclease activity"/>
    <property type="evidence" value="ECO:0007669"/>
    <property type="project" value="UniProtKB-KW"/>
</dbReference>
<comment type="caution">
    <text evidence="11">The sequence shown here is derived from an EMBL/GenBank/DDBJ whole genome shotgun (WGS) entry which is preliminary data.</text>
</comment>
<evidence type="ECO:0000256" key="5">
    <source>
        <dbReference type="ARBA" id="ARBA00023004"/>
    </source>
</evidence>
<evidence type="ECO:0000313" key="11">
    <source>
        <dbReference type="EMBL" id="RKQ89034.1"/>
    </source>
</evidence>
<dbReference type="GO" id="GO:0051607">
    <property type="term" value="P:defense response to virus"/>
    <property type="evidence" value="ECO:0007669"/>
    <property type="project" value="UniProtKB-KW"/>
</dbReference>
<dbReference type="Gene3D" id="3.90.320.10">
    <property type="match status" value="1"/>
</dbReference>
<keyword evidence="4 9" id="KW-0269">Exonuclease</keyword>
<keyword evidence="2 9" id="KW-0479">Metal-binding</keyword>
<evidence type="ECO:0000256" key="6">
    <source>
        <dbReference type="ARBA" id="ARBA00023014"/>
    </source>
</evidence>
<evidence type="ECO:0000256" key="8">
    <source>
        <dbReference type="ARBA" id="ARBA00023211"/>
    </source>
</evidence>
<name>A0A660L742_9BACL</name>
<dbReference type="EMBL" id="RBIJ01000001">
    <property type="protein sequence ID" value="RKQ89034.1"/>
    <property type="molecule type" value="Genomic_DNA"/>
</dbReference>
<evidence type="ECO:0000256" key="9">
    <source>
        <dbReference type="RuleBase" id="RU365022"/>
    </source>
</evidence>
<proteinExistence type="inferred from homology"/>
<dbReference type="GO" id="GO:0051536">
    <property type="term" value="F:iron-sulfur cluster binding"/>
    <property type="evidence" value="ECO:0007669"/>
    <property type="project" value="UniProtKB-KW"/>
</dbReference>